<dbReference type="SUPFAM" id="SSF53474">
    <property type="entry name" value="alpha/beta-Hydrolases"/>
    <property type="match status" value="1"/>
</dbReference>
<evidence type="ECO:0000313" key="4">
    <source>
        <dbReference type="Proteomes" id="UP001595715"/>
    </source>
</evidence>
<protein>
    <submittedName>
        <fullName evidence="3">Thioesterase II family protein</fullName>
    </submittedName>
</protein>
<gene>
    <name evidence="3" type="ORF">ACFOZ8_23710</name>
</gene>
<feature type="domain" description="Thioesterase" evidence="2">
    <location>
        <begin position="4"/>
        <end position="232"/>
    </location>
</feature>
<dbReference type="EMBL" id="JBHSAM010000034">
    <property type="protein sequence ID" value="MFC4102633.1"/>
    <property type="molecule type" value="Genomic_DNA"/>
</dbReference>
<proteinExistence type="inferred from homology"/>
<organism evidence="3 4">
    <name type="scientific">Paenibacillus xanthanilyticus</name>
    <dbReference type="NCBI Taxonomy" id="1783531"/>
    <lineage>
        <taxon>Bacteria</taxon>
        <taxon>Bacillati</taxon>
        <taxon>Bacillota</taxon>
        <taxon>Bacilli</taxon>
        <taxon>Bacillales</taxon>
        <taxon>Paenibacillaceae</taxon>
        <taxon>Paenibacillus</taxon>
    </lineage>
</organism>
<dbReference type="Gene3D" id="3.40.50.1820">
    <property type="entry name" value="alpha/beta hydrolase"/>
    <property type="match status" value="1"/>
</dbReference>
<comment type="similarity">
    <text evidence="1">Belongs to the thioesterase family.</text>
</comment>
<dbReference type="Proteomes" id="UP001595715">
    <property type="component" value="Unassembled WGS sequence"/>
</dbReference>
<evidence type="ECO:0000313" key="3">
    <source>
        <dbReference type="EMBL" id="MFC4102633.1"/>
    </source>
</evidence>
<dbReference type="PANTHER" id="PTHR11487">
    <property type="entry name" value="THIOESTERASE"/>
    <property type="match status" value="1"/>
</dbReference>
<name>A0ABV8K9D9_9BACL</name>
<sequence length="243" mass="27360">MTCKLFCIPYAGGSASEFLKWQPAVRDSVTIVPLDLAGKGSRKQEPSCSTMEEAIEDAYQTLTAQLDGRPYAIFGHSMGAILAFEVSRRLRRQAAYPSPVHLFVAGRNPPHVPRRAEAPILHELDDDAFMEEIARFGGVPDELLAHPKLLRLFVPQLRREYEVSERYAFQADDTMLDCDMSVLYGTEDHSLPEIMSQWQRYTSGRMSMQAYEAGHFFIHEHGEQVASWINAKLLGITVARSVV</sequence>
<evidence type="ECO:0000259" key="2">
    <source>
        <dbReference type="Pfam" id="PF00975"/>
    </source>
</evidence>
<dbReference type="RefSeq" id="WP_377721251.1">
    <property type="nucleotide sequence ID" value="NZ_JBHSAM010000034.1"/>
</dbReference>
<dbReference type="Pfam" id="PF00975">
    <property type="entry name" value="Thioesterase"/>
    <property type="match status" value="1"/>
</dbReference>
<keyword evidence="4" id="KW-1185">Reference proteome</keyword>
<evidence type="ECO:0000256" key="1">
    <source>
        <dbReference type="ARBA" id="ARBA00007169"/>
    </source>
</evidence>
<dbReference type="InterPro" id="IPR012223">
    <property type="entry name" value="TEII"/>
</dbReference>
<accession>A0ABV8K9D9</accession>
<comment type="caution">
    <text evidence="3">The sequence shown here is derived from an EMBL/GenBank/DDBJ whole genome shotgun (WGS) entry which is preliminary data.</text>
</comment>
<reference evidence="4" key="1">
    <citation type="journal article" date="2019" name="Int. J. Syst. Evol. Microbiol.">
        <title>The Global Catalogue of Microorganisms (GCM) 10K type strain sequencing project: providing services to taxonomists for standard genome sequencing and annotation.</title>
        <authorList>
            <consortium name="The Broad Institute Genomics Platform"/>
            <consortium name="The Broad Institute Genome Sequencing Center for Infectious Disease"/>
            <person name="Wu L."/>
            <person name="Ma J."/>
        </authorList>
    </citation>
    <scope>NUCLEOTIDE SEQUENCE [LARGE SCALE GENOMIC DNA]</scope>
    <source>
        <strain evidence="4">IBRC-M 10987</strain>
    </source>
</reference>
<dbReference type="InterPro" id="IPR029058">
    <property type="entry name" value="AB_hydrolase_fold"/>
</dbReference>
<dbReference type="InterPro" id="IPR001031">
    <property type="entry name" value="Thioesterase"/>
</dbReference>
<dbReference type="PANTHER" id="PTHR11487:SF0">
    <property type="entry name" value="S-ACYL FATTY ACID SYNTHASE THIOESTERASE, MEDIUM CHAIN"/>
    <property type="match status" value="1"/>
</dbReference>